<dbReference type="AlphaFoldDB" id="A0A4P7NAU4"/>
<dbReference type="EMBL" id="CP034206">
    <property type="protein sequence ID" value="QBZ58511.1"/>
    <property type="molecule type" value="Genomic_DNA"/>
</dbReference>
<dbReference type="Proteomes" id="UP000294847">
    <property type="component" value="Chromosome 3"/>
</dbReference>
<evidence type="ECO:0000313" key="1">
    <source>
        <dbReference type="EMBL" id="QBZ58511.1"/>
    </source>
</evidence>
<evidence type="ECO:0000313" key="2">
    <source>
        <dbReference type="Proteomes" id="UP000294847"/>
    </source>
</evidence>
<organism evidence="1 2">
    <name type="scientific">Pyricularia oryzae</name>
    <name type="common">Rice blast fungus</name>
    <name type="synonym">Magnaporthe oryzae</name>
    <dbReference type="NCBI Taxonomy" id="318829"/>
    <lineage>
        <taxon>Eukaryota</taxon>
        <taxon>Fungi</taxon>
        <taxon>Dikarya</taxon>
        <taxon>Ascomycota</taxon>
        <taxon>Pezizomycotina</taxon>
        <taxon>Sordariomycetes</taxon>
        <taxon>Sordariomycetidae</taxon>
        <taxon>Magnaporthales</taxon>
        <taxon>Pyriculariaceae</taxon>
        <taxon>Pyricularia</taxon>
    </lineage>
</organism>
<reference evidence="1 2" key="1">
    <citation type="journal article" date="2019" name="Mol. Biol. Evol.">
        <title>Blast fungal genomes show frequent chromosomal changes, gene gains and losses, and effector gene turnover.</title>
        <authorList>
            <person name="Gomez Luciano L.B."/>
            <person name="Jason Tsai I."/>
            <person name="Chuma I."/>
            <person name="Tosa Y."/>
            <person name="Chen Y.H."/>
            <person name="Li J.Y."/>
            <person name="Li M.Y."/>
            <person name="Jade Lu M.Y."/>
            <person name="Nakayashiki H."/>
            <person name="Li W.H."/>
        </authorList>
    </citation>
    <scope>NUCLEOTIDE SEQUENCE [LARGE SCALE GENOMIC DNA]</scope>
    <source>
        <strain evidence="1">MZ5-1-6</strain>
    </source>
</reference>
<protein>
    <submittedName>
        <fullName evidence="1">Uncharacterized protein</fullName>
    </submittedName>
</protein>
<name>A0A4P7NAU4_PYROR</name>
<accession>A0A4P7NAU4</accession>
<sequence length="124" mass="13443">MVLPQDTTGCTDRKTYAPERKRLAAVVGASDPDLDKIKRSRDATPDICCQRIMLSSYKTEDASSTLLSVSGLFTQSSVATASQPTRKGSCRISAFGVAGLTPISKKSPAKRYMAKETRPRQNKS</sequence>
<gene>
    <name evidence="1" type="ORF">PoMZ_03464</name>
</gene>
<proteinExistence type="predicted"/>